<evidence type="ECO:0000313" key="3">
    <source>
        <dbReference type="Proteomes" id="UP000789390"/>
    </source>
</evidence>
<reference evidence="2" key="1">
    <citation type="submission" date="2021-11" db="EMBL/GenBank/DDBJ databases">
        <authorList>
            <person name="Schell T."/>
        </authorList>
    </citation>
    <scope>NUCLEOTIDE SEQUENCE</scope>
    <source>
        <strain evidence="2">M5</strain>
    </source>
</reference>
<dbReference type="EMBL" id="CAKKLH010000223">
    <property type="protein sequence ID" value="CAH0106294.1"/>
    <property type="molecule type" value="Genomic_DNA"/>
</dbReference>
<proteinExistence type="predicted"/>
<protein>
    <submittedName>
        <fullName evidence="2">Uncharacterized protein</fullName>
    </submittedName>
</protein>
<dbReference type="OrthoDB" id="10616938at2759"/>
<dbReference type="Proteomes" id="UP000789390">
    <property type="component" value="Unassembled WGS sequence"/>
</dbReference>
<name>A0A8J2W5N0_9CRUS</name>
<evidence type="ECO:0000256" key="1">
    <source>
        <dbReference type="SAM" id="MobiDB-lite"/>
    </source>
</evidence>
<accession>A0A8J2W5N0</accession>
<dbReference type="AlphaFoldDB" id="A0A8J2W5N0"/>
<sequence>MSPSTTIKPSVTARPEKIFVQNSGTGNSANESSVSNDEPEYLVPIGDGADLDENDFLETVNDCVSSLNSAERFPSLVISSDSFTETDDEGHDGSSAKNVTPSPKKKKKVRKPGFIRNLLFSSKTNLLEEKVTQVFRIRQYPTCDFP</sequence>
<keyword evidence="3" id="KW-1185">Reference proteome</keyword>
<feature type="compositionally biased region" description="Polar residues" evidence="1">
    <location>
        <begin position="20"/>
        <end position="36"/>
    </location>
</feature>
<evidence type="ECO:0000313" key="2">
    <source>
        <dbReference type="EMBL" id="CAH0106294.1"/>
    </source>
</evidence>
<gene>
    <name evidence="2" type="ORF">DGAL_LOCUS9448</name>
</gene>
<feature type="region of interest" description="Disordered" evidence="1">
    <location>
        <begin position="1"/>
        <end position="47"/>
    </location>
</feature>
<feature type="region of interest" description="Disordered" evidence="1">
    <location>
        <begin position="82"/>
        <end position="109"/>
    </location>
</feature>
<organism evidence="2 3">
    <name type="scientific">Daphnia galeata</name>
    <dbReference type="NCBI Taxonomy" id="27404"/>
    <lineage>
        <taxon>Eukaryota</taxon>
        <taxon>Metazoa</taxon>
        <taxon>Ecdysozoa</taxon>
        <taxon>Arthropoda</taxon>
        <taxon>Crustacea</taxon>
        <taxon>Branchiopoda</taxon>
        <taxon>Diplostraca</taxon>
        <taxon>Cladocera</taxon>
        <taxon>Anomopoda</taxon>
        <taxon>Daphniidae</taxon>
        <taxon>Daphnia</taxon>
    </lineage>
</organism>
<comment type="caution">
    <text evidence="2">The sequence shown here is derived from an EMBL/GenBank/DDBJ whole genome shotgun (WGS) entry which is preliminary data.</text>
</comment>